<evidence type="ECO:0000256" key="5">
    <source>
        <dbReference type="ARBA" id="ARBA00023002"/>
    </source>
</evidence>
<dbReference type="Gene3D" id="3.50.50.60">
    <property type="entry name" value="FAD/NAD(P)-binding domain"/>
    <property type="match status" value="1"/>
</dbReference>
<keyword evidence="5" id="KW-0560">Oxidoreductase</keyword>
<protein>
    <submittedName>
        <fullName evidence="6">Monooxygenase aurF</fullName>
    </submittedName>
</protein>
<reference evidence="6 7" key="1">
    <citation type="submission" date="2024-01" db="EMBL/GenBank/DDBJ databases">
        <title>Complete genome of Cladobotryum mycophilum ATHUM6906.</title>
        <authorList>
            <person name="Christinaki A.C."/>
            <person name="Myridakis A.I."/>
            <person name="Kouvelis V.N."/>
        </authorList>
    </citation>
    <scope>NUCLEOTIDE SEQUENCE [LARGE SCALE GENOMIC DNA]</scope>
    <source>
        <strain evidence="6 7">ATHUM6906</strain>
    </source>
</reference>
<evidence type="ECO:0000256" key="2">
    <source>
        <dbReference type="ARBA" id="ARBA00022630"/>
    </source>
</evidence>
<organism evidence="6 7">
    <name type="scientific">Cladobotryum mycophilum</name>
    <dbReference type="NCBI Taxonomy" id="491253"/>
    <lineage>
        <taxon>Eukaryota</taxon>
        <taxon>Fungi</taxon>
        <taxon>Dikarya</taxon>
        <taxon>Ascomycota</taxon>
        <taxon>Pezizomycotina</taxon>
        <taxon>Sordariomycetes</taxon>
        <taxon>Hypocreomycetidae</taxon>
        <taxon>Hypocreales</taxon>
        <taxon>Hypocreaceae</taxon>
        <taxon>Cladobotryum</taxon>
    </lineage>
</organism>
<dbReference type="InterPro" id="IPR050346">
    <property type="entry name" value="FMO-like"/>
</dbReference>
<proteinExistence type="inferred from homology"/>
<dbReference type="SUPFAM" id="SSF51905">
    <property type="entry name" value="FAD/NAD(P)-binding domain"/>
    <property type="match status" value="2"/>
</dbReference>
<evidence type="ECO:0000313" key="6">
    <source>
        <dbReference type="EMBL" id="KAK5994296.1"/>
    </source>
</evidence>
<keyword evidence="7" id="KW-1185">Reference proteome</keyword>
<comment type="similarity">
    <text evidence="1">Belongs to the FMO family.</text>
</comment>
<comment type="caution">
    <text evidence="6">The sequence shown here is derived from an EMBL/GenBank/DDBJ whole genome shotgun (WGS) entry which is preliminary data.</text>
</comment>
<keyword evidence="3" id="KW-0274">FAD</keyword>
<dbReference type="PRINTS" id="PR00370">
    <property type="entry name" value="FMOXYGENASE"/>
</dbReference>
<keyword evidence="4" id="KW-0521">NADP</keyword>
<accession>A0ABR0SRE5</accession>
<dbReference type="Pfam" id="PF00743">
    <property type="entry name" value="FMO-like"/>
    <property type="match status" value="1"/>
</dbReference>
<evidence type="ECO:0000256" key="4">
    <source>
        <dbReference type="ARBA" id="ARBA00022857"/>
    </source>
</evidence>
<keyword evidence="2" id="KW-0285">Flavoprotein</keyword>
<dbReference type="EMBL" id="JAVFKD010000010">
    <property type="protein sequence ID" value="KAK5994296.1"/>
    <property type="molecule type" value="Genomic_DNA"/>
</dbReference>
<dbReference type="InterPro" id="IPR020946">
    <property type="entry name" value="Flavin_mOase-like"/>
</dbReference>
<gene>
    <name evidence="6" type="ORF">PT974_04769</name>
</gene>
<keyword evidence="6" id="KW-0503">Monooxygenase</keyword>
<name>A0ABR0SRE5_9HYPO</name>
<evidence type="ECO:0000256" key="1">
    <source>
        <dbReference type="ARBA" id="ARBA00009183"/>
    </source>
</evidence>
<dbReference type="PANTHER" id="PTHR23023">
    <property type="entry name" value="DIMETHYLANILINE MONOOXYGENASE"/>
    <property type="match status" value="1"/>
</dbReference>
<evidence type="ECO:0000256" key="3">
    <source>
        <dbReference type="ARBA" id="ARBA00022827"/>
    </source>
</evidence>
<dbReference type="Proteomes" id="UP001338125">
    <property type="component" value="Unassembled WGS sequence"/>
</dbReference>
<dbReference type="InterPro" id="IPR036188">
    <property type="entry name" value="FAD/NAD-bd_sf"/>
</dbReference>
<sequence length="529" mass="59256">MASKIKVAVVGLGDIPHHAPPINPITKEISSTTGINGLATVKNLVEAGMDVTGFDSSDSIGGLWCYTEDPRTSMCYTDFPHAEATSIFPTNSEVLDYLKSYAAHFRLESCFRLQSRVSAIKRLDDRNGWELTITDSRSSETTIENFDKVVMCMGNTDTPIRPEFDGLCQFKGTVLDCQTCKRTQDWKNQRILLIGLGGTSIDIADGLVTGGNKVFISHRRGGLMVPRIFNGRTYDSSQKYSSSEAMGKFPPAQASIMVSKAMTQLQNMAYDVRPEWKLSPAPPMFSKAPFVGDELYPHLKSGAVELVSGVSSIEEDGKSIKLNDERILESIDAIIFCAGYRTDYTLLGPWDPSRDNHRHSSLPGLDGQCLPRLYQGIFSLDAPQSLAFLEVYPFSVSTNINADLASMALAQVWAGKSTLPPLEEMIRSTDEDVQLVLDWAQKGPVRPHFRNGWEWGVWCSRMAGTGLMERLSGTSWKAWWFWLWKRRQYNILRDGFWSPHHFRVFDEGKRKPWDGAMAEIGRLNQTLHE</sequence>
<dbReference type="GO" id="GO:0004497">
    <property type="term" value="F:monooxygenase activity"/>
    <property type="evidence" value="ECO:0007669"/>
    <property type="project" value="UniProtKB-KW"/>
</dbReference>
<evidence type="ECO:0000313" key="7">
    <source>
        <dbReference type="Proteomes" id="UP001338125"/>
    </source>
</evidence>
<dbReference type="InterPro" id="IPR000960">
    <property type="entry name" value="Flavin_mOase"/>
</dbReference>